<dbReference type="RefSeq" id="WP_126724694.1">
    <property type="nucleotide sequence ID" value="NZ_RYZH01000011.1"/>
</dbReference>
<dbReference type="AlphaFoldDB" id="A0A432MMF1"/>
<feature type="region of interest" description="Disordered" evidence="1">
    <location>
        <begin position="171"/>
        <end position="194"/>
    </location>
</feature>
<accession>A0A432MMF1</accession>
<sequence length="226" mass="24710">MSRPRLLGPCLPTMVAVGLAGFLVDSPCRAQFNGSPFDPFRAAYRTSSYPVAPSVVPGQVRTVTPPGLGTVPGIGQPYDLNYTIPSFSAPRGGRFDRLDEELFGPLGDPYSRFRQPEGSEPQDDEYSNLQEQRRQVYLEATDPRTPPERRAELMREYEQLGRRADLLGAGISRRIPGGRSAPSRSPGGLAAAGLPSEVRSFDDLVLWARRVNREAIRAGVVRPGSN</sequence>
<dbReference type="OrthoDB" id="9962469at2"/>
<reference evidence="2 3" key="2">
    <citation type="submission" date="2019-01" db="EMBL/GenBank/DDBJ databases">
        <title>Tautonia sociabilis, a novel thermotolerant planctomycete of Isosphaeraceae family, isolated from a 4000 m deep subterranean habitat.</title>
        <authorList>
            <person name="Kovaleva O.L."/>
            <person name="Elcheninov A.G."/>
            <person name="Van Heerden E."/>
            <person name="Toshchakov S.V."/>
            <person name="Novikov A."/>
            <person name="Bonch-Osmolovskaya E.A."/>
            <person name="Kublanov I.V."/>
        </authorList>
    </citation>
    <scope>NUCLEOTIDE SEQUENCE [LARGE SCALE GENOMIC DNA]</scope>
    <source>
        <strain evidence="2 3">GM2012</strain>
    </source>
</reference>
<dbReference type="EMBL" id="RYZH01000011">
    <property type="protein sequence ID" value="RUL88367.1"/>
    <property type="molecule type" value="Genomic_DNA"/>
</dbReference>
<comment type="caution">
    <text evidence="2">The sequence shown here is derived from an EMBL/GenBank/DDBJ whole genome shotgun (WGS) entry which is preliminary data.</text>
</comment>
<proteinExistence type="predicted"/>
<keyword evidence="3" id="KW-1185">Reference proteome</keyword>
<dbReference type="Proteomes" id="UP000280296">
    <property type="component" value="Unassembled WGS sequence"/>
</dbReference>
<reference evidence="2 3" key="1">
    <citation type="submission" date="2018-12" db="EMBL/GenBank/DDBJ databases">
        <authorList>
            <person name="Toschakov S.V."/>
        </authorList>
    </citation>
    <scope>NUCLEOTIDE SEQUENCE [LARGE SCALE GENOMIC DNA]</scope>
    <source>
        <strain evidence="2 3">GM2012</strain>
    </source>
</reference>
<feature type="compositionally biased region" description="Low complexity" evidence="1">
    <location>
        <begin position="172"/>
        <end position="188"/>
    </location>
</feature>
<evidence type="ECO:0000313" key="3">
    <source>
        <dbReference type="Proteomes" id="UP000280296"/>
    </source>
</evidence>
<gene>
    <name evidence="2" type="ORF">TsocGM_07530</name>
</gene>
<feature type="region of interest" description="Disordered" evidence="1">
    <location>
        <begin position="106"/>
        <end position="129"/>
    </location>
</feature>
<evidence type="ECO:0000256" key="1">
    <source>
        <dbReference type="SAM" id="MobiDB-lite"/>
    </source>
</evidence>
<evidence type="ECO:0000313" key="2">
    <source>
        <dbReference type="EMBL" id="RUL88367.1"/>
    </source>
</evidence>
<organism evidence="2 3">
    <name type="scientific">Tautonia sociabilis</name>
    <dbReference type="NCBI Taxonomy" id="2080755"/>
    <lineage>
        <taxon>Bacteria</taxon>
        <taxon>Pseudomonadati</taxon>
        <taxon>Planctomycetota</taxon>
        <taxon>Planctomycetia</taxon>
        <taxon>Isosphaerales</taxon>
        <taxon>Isosphaeraceae</taxon>
        <taxon>Tautonia</taxon>
    </lineage>
</organism>
<name>A0A432MMF1_9BACT</name>
<protein>
    <submittedName>
        <fullName evidence="2">Uncharacterized protein</fullName>
    </submittedName>
</protein>